<evidence type="ECO:0000313" key="2">
    <source>
        <dbReference type="EMBL" id="AZG73840.1"/>
    </source>
</evidence>
<dbReference type="AlphaFoldDB" id="A0A3G8LYL4"/>
<dbReference type="Proteomes" id="UP000278035">
    <property type="component" value="Chromosome"/>
</dbReference>
<keyword evidence="3" id="KW-1185">Reference proteome</keyword>
<dbReference type="SUPFAM" id="SSF56935">
    <property type="entry name" value="Porins"/>
    <property type="match status" value="1"/>
</dbReference>
<dbReference type="OrthoDB" id="9153755at2"/>
<dbReference type="Pfam" id="PF10082">
    <property type="entry name" value="BBP2_2"/>
    <property type="match status" value="1"/>
</dbReference>
<sequence length="403" mass="44661">MNVPFKLSCMSIAVASMLIANPALAADEKAGVIRTESGIDFTPGVNSGLKYDDNITSANAASEKFDSWVLTVTPAVQAQLIDGDTTFTLDAGIEYGDYFSSSDDNYLDALIKGKADVDVNQSRRFGIEASYLSGHEDRGSGIFEGNSGADQNEPNTYDVTSVGGFYEYGAKTTPARVRANAKYLSKEYGNFESITQFRNFDDTTLGATFYYDTQSASSVFLDFQHVDTVYDIVDPTGDRDSKTNTTQVGVEWQASAATEGSIKVGYQNKTFDNDAREDFSGLSWDAKVTWKPLTYSAFDFSTGRASRDPNGAGDFIRGTSYGVQWHHEWSELFTSSIGFKQVNDDYTGIDREDKSKIYQFGINYYVTRWLTLNTGVDIFEIDSTDSQFAYDRNIYFIKAEMTL</sequence>
<name>A0A3G8LYL4_9GAMM</name>
<keyword evidence="1" id="KW-0732">Signal</keyword>
<feature type="signal peptide" evidence="1">
    <location>
        <begin position="1"/>
        <end position="25"/>
    </location>
</feature>
<evidence type="ECO:0000256" key="1">
    <source>
        <dbReference type="SAM" id="SignalP"/>
    </source>
</evidence>
<dbReference type="EMBL" id="CP034015">
    <property type="protein sequence ID" value="AZG73840.1"/>
    <property type="molecule type" value="Genomic_DNA"/>
</dbReference>
<reference evidence="3" key="1">
    <citation type="submission" date="2018-11" db="EMBL/GenBank/DDBJ databases">
        <title>Shewanella sp. M2.</title>
        <authorList>
            <person name="Hwang Y.J."/>
            <person name="Hwang C.Y."/>
        </authorList>
    </citation>
    <scope>NUCLEOTIDE SEQUENCE [LARGE SCALE GENOMIC DNA]</scope>
    <source>
        <strain evidence="3">LMG 19866</strain>
    </source>
</reference>
<proteinExistence type="predicted"/>
<feature type="chain" id="PRO_5018113139" description="Outer membrane beta-barrel protein" evidence="1">
    <location>
        <begin position="26"/>
        <end position="403"/>
    </location>
</feature>
<evidence type="ECO:0008006" key="4">
    <source>
        <dbReference type="Google" id="ProtNLM"/>
    </source>
</evidence>
<dbReference type="InterPro" id="IPR018759">
    <property type="entry name" value="BBP2_2"/>
</dbReference>
<dbReference type="RefSeq" id="WP_124731373.1">
    <property type="nucleotide sequence ID" value="NZ_CBCSKC010000063.1"/>
</dbReference>
<accession>A0A3G8LYL4</accession>
<dbReference type="KEGG" id="slj:EGC82_14395"/>
<protein>
    <recommendedName>
        <fullName evidence="4">Outer membrane beta-barrel protein</fullName>
    </recommendedName>
</protein>
<organism evidence="2 3">
    <name type="scientific">Shewanella livingstonensis</name>
    <dbReference type="NCBI Taxonomy" id="150120"/>
    <lineage>
        <taxon>Bacteria</taxon>
        <taxon>Pseudomonadati</taxon>
        <taxon>Pseudomonadota</taxon>
        <taxon>Gammaproteobacteria</taxon>
        <taxon>Alteromonadales</taxon>
        <taxon>Shewanellaceae</taxon>
        <taxon>Shewanella</taxon>
    </lineage>
</organism>
<gene>
    <name evidence="2" type="ORF">EGC82_14395</name>
</gene>
<evidence type="ECO:0000313" key="3">
    <source>
        <dbReference type="Proteomes" id="UP000278035"/>
    </source>
</evidence>